<reference evidence="1 2" key="1">
    <citation type="journal article" date="2019" name="Nat. Ecol. Evol.">
        <title>Megaphylogeny resolves global patterns of mushroom evolution.</title>
        <authorList>
            <person name="Varga T."/>
            <person name="Krizsan K."/>
            <person name="Foldi C."/>
            <person name="Dima B."/>
            <person name="Sanchez-Garcia M."/>
            <person name="Sanchez-Ramirez S."/>
            <person name="Szollosi G.J."/>
            <person name="Szarkandi J.G."/>
            <person name="Papp V."/>
            <person name="Albert L."/>
            <person name="Andreopoulos W."/>
            <person name="Angelini C."/>
            <person name="Antonin V."/>
            <person name="Barry K.W."/>
            <person name="Bougher N.L."/>
            <person name="Buchanan P."/>
            <person name="Buyck B."/>
            <person name="Bense V."/>
            <person name="Catcheside P."/>
            <person name="Chovatia M."/>
            <person name="Cooper J."/>
            <person name="Damon W."/>
            <person name="Desjardin D."/>
            <person name="Finy P."/>
            <person name="Geml J."/>
            <person name="Haridas S."/>
            <person name="Hughes K."/>
            <person name="Justo A."/>
            <person name="Karasinski D."/>
            <person name="Kautmanova I."/>
            <person name="Kiss B."/>
            <person name="Kocsube S."/>
            <person name="Kotiranta H."/>
            <person name="LaButti K.M."/>
            <person name="Lechner B.E."/>
            <person name="Liimatainen K."/>
            <person name="Lipzen A."/>
            <person name="Lukacs Z."/>
            <person name="Mihaltcheva S."/>
            <person name="Morgado L.N."/>
            <person name="Niskanen T."/>
            <person name="Noordeloos M.E."/>
            <person name="Ohm R.A."/>
            <person name="Ortiz-Santana B."/>
            <person name="Ovrebo C."/>
            <person name="Racz N."/>
            <person name="Riley R."/>
            <person name="Savchenko A."/>
            <person name="Shiryaev A."/>
            <person name="Soop K."/>
            <person name="Spirin V."/>
            <person name="Szebenyi C."/>
            <person name="Tomsovsky M."/>
            <person name="Tulloss R.E."/>
            <person name="Uehling J."/>
            <person name="Grigoriev I.V."/>
            <person name="Vagvolgyi C."/>
            <person name="Papp T."/>
            <person name="Martin F.M."/>
            <person name="Miettinen O."/>
            <person name="Hibbett D.S."/>
            <person name="Nagy L.G."/>
        </authorList>
    </citation>
    <scope>NUCLEOTIDE SEQUENCE [LARGE SCALE GENOMIC DNA]</scope>
    <source>
        <strain evidence="1 2">HHB13444</strain>
    </source>
</reference>
<keyword evidence="2" id="KW-1185">Reference proteome</keyword>
<accession>A0A5C3PBG3</accession>
<dbReference type="InParanoid" id="A0A5C3PBG3"/>
<sequence length="69" mass="7336">MSPGKARPIAQVRLQFESFKGEFSYKAVYGCGSTVIAKSCNDALPLSFNTAGGPTVVLHVESFAGCAHW</sequence>
<gene>
    <name evidence="1" type="ORF">K466DRAFT_586679</name>
</gene>
<evidence type="ECO:0000313" key="2">
    <source>
        <dbReference type="Proteomes" id="UP000308197"/>
    </source>
</evidence>
<organism evidence="1 2">
    <name type="scientific">Polyporus arcularius HHB13444</name>
    <dbReference type="NCBI Taxonomy" id="1314778"/>
    <lineage>
        <taxon>Eukaryota</taxon>
        <taxon>Fungi</taxon>
        <taxon>Dikarya</taxon>
        <taxon>Basidiomycota</taxon>
        <taxon>Agaricomycotina</taxon>
        <taxon>Agaricomycetes</taxon>
        <taxon>Polyporales</taxon>
        <taxon>Polyporaceae</taxon>
        <taxon>Polyporus</taxon>
    </lineage>
</organism>
<dbReference type="EMBL" id="ML211169">
    <property type="protein sequence ID" value="TFK87085.1"/>
    <property type="molecule type" value="Genomic_DNA"/>
</dbReference>
<protein>
    <submittedName>
        <fullName evidence="1">Uncharacterized protein</fullName>
    </submittedName>
</protein>
<evidence type="ECO:0000313" key="1">
    <source>
        <dbReference type="EMBL" id="TFK87085.1"/>
    </source>
</evidence>
<dbReference type="AlphaFoldDB" id="A0A5C3PBG3"/>
<proteinExistence type="predicted"/>
<dbReference type="Proteomes" id="UP000308197">
    <property type="component" value="Unassembled WGS sequence"/>
</dbReference>
<name>A0A5C3PBG3_9APHY</name>